<sequence>MSVTSVQRTDRTAERQAPSAAASSGLRVSCSRRADVGRACDAARRAAHRRDALHGERGLTTENSR</sequence>
<feature type="compositionally biased region" description="Basic and acidic residues" evidence="1">
    <location>
        <begin position="32"/>
        <end position="65"/>
    </location>
</feature>
<evidence type="ECO:0000256" key="1">
    <source>
        <dbReference type="SAM" id="MobiDB-lite"/>
    </source>
</evidence>
<dbReference type="EMBL" id="JEME01002379">
    <property type="protein sequence ID" value="KYG04462.1"/>
    <property type="molecule type" value="Genomic_DNA"/>
</dbReference>
<organism evidence="2 3">
    <name type="scientific">Sorangium cellulosum</name>
    <name type="common">Polyangium cellulosum</name>
    <dbReference type="NCBI Taxonomy" id="56"/>
    <lineage>
        <taxon>Bacteria</taxon>
        <taxon>Pseudomonadati</taxon>
        <taxon>Myxococcota</taxon>
        <taxon>Polyangia</taxon>
        <taxon>Polyangiales</taxon>
        <taxon>Polyangiaceae</taxon>
        <taxon>Sorangium</taxon>
    </lineage>
</organism>
<proteinExistence type="predicted"/>
<dbReference type="Proteomes" id="UP000075502">
    <property type="component" value="Unassembled WGS sequence"/>
</dbReference>
<evidence type="ECO:0000313" key="3">
    <source>
        <dbReference type="Proteomes" id="UP000075502"/>
    </source>
</evidence>
<protein>
    <submittedName>
        <fullName evidence="2">Uncharacterized protein</fullName>
    </submittedName>
</protein>
<comment type="caution">
    <text evidence="2">The sequence shown here is derived from an EMBL/GenBank/DDBJ whole genome shotgun (WGS) entry which is preliminary data.</text>
</comment>
<feature type="region of interest" description="Disordered" evidence="1">
    <location>
        <begin position="1"/>
        <end position="65"/>
    </location>
</feature>
<gene>
    <name evidence="2" type="ORF">BE21_46680</name>
</gene>
<name>A0A150TID8_SORCE</name>
<dbReference type="AlphaFoldDB" id="A0A150TID8"/>
<accession>A0A150TID8</accession>
<reference evidence="2 3" key="1">
    <citation type="submission" date="2014-02" db="EMBL/GenBank/DDBJ databases">
        <title>The small core and large imbalanced accessory genome model reveals a collaborative survival strategy of Sorangium cellulosum strains in nature.</title>
        <authorList>
            <person name="Han K."/>
            <person name="Peng R."/>
            <person name="Blom J."/>
            <person name="Li Y.-Z."/>
        </authorList>
    </citation>
    <scope>NUCLEOTIDE SEQUENCE [LARGE SCALE GENOMIC DNA]</scope>
    <source>
        <strain evidence="2 3">So0007-03</strain>
    </source>
</reference>
<evidence type="ECO:0000313" key="2">
    <source>
        <dbReference type="EMBL" id="KYG04462.1"/>
    </source>
</evidence>